<proteinExistence type="inferred from homology"/>
<dbReference type="NCBIfam" id="TIGR04057">
    <property type="entry name" value="SusC_RagA_signa"/>
    <property type="match status" value="1"/>
</dbReference>
<comment type="similarity">
    <text evidence="1">Belongs to the TonB-dependent receptor family.</text>
</comment>
<keyword evidence="1" id="KW-0998">Cell outer membrane</keyword>
<accession>A0A7D4PUF1</accession>
<evidence type="ECO:0000259" key="2">
    <source>
        <dbReference type="Pfam" id="PF07715"/>
    </source>
</evidence>
<dbReference type="InterPro" id="IPR023997">
    <property type="entry name" value="TonB-dep_OMP_SusC/RagA_CS"/>
</dbReference>
<reference evidence="3 4" key="1">
    <citation type="submission" date="2020-05" db="EMBL/GenBank/DDBJ databases">
        <title>Mucilaginibacter mali sp. nov.</title>
        <authorList>
            <person name="Kim H.S."/>
            <person name="Lee K.C."/>
            <person name="Suh M.K."/>
            <person name="Kim J.-S."/>
            <person name="Han K.-I."/>
            <person name="Eom M.K."/>
            <person name="Shin Y.K."/>
            <person name="Lee J.-S."/>
        </authorList>
    </citation>
    <scope>NUCLEOTIDE SEQUENCE [LARGE SCALE GENOMIC DNA]</scope>
    <source>
        <strain evidence="3 4">G2-14</strain>
    </source>
</reference>
<evidence type="ECO:0000256" key="1">
    <source>
        <dbReference type="PROSITE-ProRule" id="PRU01360"/>
    </source>
</evidence>
<dbReference type="RefSeq" id="WP_173414990.1">
    <property type="nucleotide sequence ID" value="NZ_CP054139.1"/>
</dbReference>
<keyword evidence="1" id="KW-0812">Transmembrane</keyword>
<dbReference type="GO" id="GO:0009279">
    <property type="term" value="C:cell outer membrane"/>
    <property type="evidence" value="ECO:0007669"/>
    <property type="project" value="UniProtKB-SubCell"/>
</dbReference>
<dbReference type="AlphaFoldDB" id="A0A7D4PUF1"/>
<dbReference type="PROSITE" id="PS52016">
    <property type="entry name" value="TONB_DEPENDENT_REC_3"/>
    <property type="match status" value="1"/>
</dbReference>
<feature type="domain" description="TonB-dependent receptor plug" evidence="2">
    <location>
        <begin position="36"/>
        <end position="108"/>
    </location>
</feature>
<evidence type="ECO:0000313" key="4">
    <source>
        <dbReference type="Proteomes" id="UP000505355"/>
    </source>
</evidence>
<dbReference type="KEGG" id="mmab:HQ865_11205"/>
<dbReference type="Gene3D" id="2.170.130.10">
    <property type="entry name" value="TonB-dependent receptor, plug domain"/>
    <property type="match status" value="1"/>
</dbReference>
<dbReference type="InterPro" id="IPR037066">
    <property type="entry name" value="Plug_dom_sf"/>
</dbReference>
<dbReference type="Pfam" id="PF07715">
    <property type="entry name" value="Plug"/>
    <property type="match status" value="1"/>
</dbReference>
<dbReference type="EMBL" id="CP054139">
    <property type="protein sequence ID" value="QKJ30303.1"/>
    <property type="molecule type" value="Genomic_DNA"/>
</dbReference>
<dbReference type="Proteomes" id="UP000505355">
    <property type="component" value="Chromosome"/>
</dbReference>
<dbReference type="InterPro" id="IPR039426">
    <property type="entry name" value="TonB-dep_rcpt-like"/>
</dbReference>
<comment type="subcellular location">
    <subcellularLocation>
        <location evidence="1">Cell outer membrane</location>
        <topology evidence="1">Multi-pass membrane protein</topology>
    </subcellularLocation>
</comment>
<protein>
    <submittedName>
        <fullName evidence="3">TonB-dependent receptor plug domain-containing protein</fullName>
    </submittedName>
</protein>
<keyword evidence="1" id="KW-0472">Membrane</keyword>
<dbReference type="InterPro" id="IPR012910">
    <property type="entry name" value="Plug_dom"/>
</dbReference>
<gene>
    <name evidence="3" type="ORF">HQ865_11205</name>
</gene>
<dbReference type="SUPFAM" id="SSF56935">
    <property type="entry name" value="Porins"/>
    <property type="match status" value="1"/>
</dbReference>
<evidence type="ECO:0000313" key="3">
    <source>
        <dbReference type="EMBL" id="QKJ30303.1"/>
    </source>
</evidence>
<keyword evidence="4" id="KW-1185">Reference proteome</keyword>
<keyword evidence="3" id="KW-0675">Receptor</keyword>
<organism evidence="3 4">
    <name type="scientific">Mucilaginibacter mali</name>
    <dbReference type="NCBI Taxonomy" id="2740462"/>
    <lineage>
        <taxon>Bacteria</taxon>
        <taxon>Pseudomonadati</taxon>
        <taxon>Bacteroidota</taxon>
        <taxon>Sphingobacteriia</taxon>
        <taxon>Sphingobacteriales</taxon>
        <taxon>Sphingobacteriaceae</taxon>
        <taxon>Mucilaginibacter</taxon>
    </lineage>
</organism>
<keyword evidence="1" id="KW-1134">Transmembrane beta strand</keyword>
<name>A0A7D4PUF1_9SPHI</name>
<sequence>MNNDLRSIGTNILDRLDGITSGLIFRRSDINTSVFTGASSNIRITGISIRGTSTLSPSLVGTDPLIVVDNFPYEGDMRNINPNDVESITVLKDAVAASIWGARAGNGVIVITTKKGRINQPIKIDFNSSVTIANKPNLYQNSADFEKTEGNHHAVSNGNIVAAATGDPYQG</sequence>
<keyword evidence="1" id="KW-0813">Transport</keyword>